<comment type="caution">
    <text evidence="2">The sequence shown here is derived from an EMBL/GenBank/DDBJ whole genome shotgun (WGS) entry which is preliminary data.</text>
</comment>
<sequence>MNSSKEPNSSQPAARRTELCGSADARAGTENPQTFDCTLPTMVRQLEAMVSAGWLTGVTEASSDLR</sequence>
<protein>
    <submittedName>
        <fullName evidence="2">Uncharacterized protein</fullName>
    </submittedName>
</protein>
<evidence type="ECO:0000313" key="3">
    <source>
        <dbReference type="Proteomes" id="UP000295087"/>
    </source>
</evidence>
<gene>
    <name evidence="2" type="ORF">DFR75_11916</name>
</gene>
<feature type="region of interest" description="Disordered" evidence="1">
    <location>
        <begin position="1"/>
        <end position="35"/>
    </location>
</feature>
<dbReference type="AlphaFoldDB" id="A0A4R6NYZ9"/>
<proteinExistence type="predicted"/>
<reference evidence="2 3" key="1">
    <citation type="submission" date="2019-03" db="EMBL/GenBank/DDBJ databases">
        <title>Genomic Encyclopedia of Type Strains, Phase IV (KMG-IV): sequencing the most valuable type-strain genomes for metagenomic binning, comparative biology and taxonomic classification.</title>
        <authorList>
            <person name="Goeker M."/>
        </authorList>
    </citation>
    <scope>NUCLEOTIDE SEQUENCE [LARGE SCALE GENOMIC DNA]</scope>
    <source>
        <strain evidence="2 3">DSM 44496</strain>
    </source>
</reference>
<organism evidence="2 3">
    <name type="scientific">Nocardia ignorata</name>
    <dbReference type="NCBI Taxonomy" id="145285"/>
    <lineage>
        <taxon>Bacteria</taxon>
        <taxon>Bacillati</taxon>
        <taxon>Actinomycetota</taxon>
        <taxon>Actinomycetes</taxon>
        <taxon>Mycobacteriales</taxon>
        <taxon>Nocardiaceae</taxon>
        <taxon>Nocardia</taxon>
    </lineage>
</organism>
<feature type="compositionally biased region" description="Polar residues" evidence="1">
    <location>
        <begin position="1"/>
        <end position="12"/>
    </location>
</feature>
<evidence type="ECO:0000256" key="1">
    <source>
        <dbReference type="SAM" id="MobiDB-lite"/>
    </source>
</evidence>
<evidence type="ECO:0000313" key="2">
    <source>
        <dbReference type="EMBL" id="TDP28049.1"/>
    </source>
</evidence>
<name>A0A4R6NYZ9_NOCIG</name>
<keyword evidence="3" id="KW-1185">Reference proteome</keyword>
<dbReference type="EMBL" id="SNXK01000019">
    <property type="protein sequence ID" value="TDP28049.1"/>
    <property type="molecule type" value="Genomic_DNA"/>
</dbReference>
<dbReference type="Proteomes" id="UP000295087">
    <property type="component" value="Unassembled WGS sequence"/>
</dbReference>
<accession>A0A4R6NYZ9</accession>